<gene>
    <name evidence="2" type="ORF">LZ495_07835</name>
</gene>
<evidence type="ECO:0000313" key="3">
    <source>
        <dbReference type="Proteomes" id="UP001165378"/>
    </source>
</evidence>
<protein>
    <submittedName>
        <fullName evidence="2">Uncharacterized protein</fullName>
    </submittedName>
</protein>
<proteinExistence type="predicted"/>
<dbReference type="RefSeq" id="WP_235051272.1">
    <property type="nucleotide sequence ID" value="NZ_JAKFHA010000003.1"/>
</dbReference>
<evidence type="ECO:0000313" key="2">
    <source>
        <dbReference type="EMBL" id="MCF2527126.1"/>
    </source>
</evidence>
<sequence>MPEVVCTLGRQRWLDEGAAVRRCGFVKRLPRSLWAGGLRVRVICHLGAVGNSRAYPVFRTIDAAEAYLRARQLVQLLEYVEDDVAVSVELRTVADARRMAAVLPGAARVWSSNRAAYVDLRSAAEDEIAAELPIHVLADIQAGAAEETVLGALGEGTASMQWGGRWPEDSDSESDPHPKYDGVQVAFHDDRAQGGEWVAHHTVFVHVTKWGDSARARSLAAHIGSSVLGDAQLGI</sequence>
<comment type="caution">
    <text evidence="2">The sequence shown here is derived from an EMBL/GenBank/DDBJ whole genome shotgun (WGS) entry which is preliminary data.</text>
</comment>
<name>A0AA41PWQ6_9ACTN</name>
<evidence type="ECO:0000256" key="1">
    <source>
        <dbReference type="SAM" id="MobiDB-lite"/>
    </source>
</evidence>
<dbReference type="AlphaFoldDB" id="A0AA41PWQ6"/>
<feature type="region of interest" description="Disordered" evidence="1">
    <location>
        <begin position="160"/>
        <end position="182"/>
    </location>
</feature>
<dbReference type="Proteomes" id="UP001165378">
    <property type="component" value="Unassembled WGS sequence"/>
</dbReference>
<accession>A0AA41PWQ6</accession>
<dbReference type="EMBL" id="JAKFHA010000003">
    <property type="protein sequence ID" value="MCF2527126.1"/>
    <property type="molecule type" value="Genomic_DNA"/>
</dbReference>
<keyword evidence="3" id="KW-1185">Reference proteome</keyword>
<organism evidence="2 3">
    <name type="scientific">Yinghuangia soli</name>
    <dbReference type="NCBI Taxonomy" id="2908204"/>
    <lineage>
        <taxon>Bacteria</taxon>
        <taxon>Bacillati</taxon>
        <taxon>Actinomycetota</taxon>
        <taxon>Actinomycetes</taxon>
        <taxon>Kitasatosporales</taxon>
        <taxon>Streptomycetaceae</taxon>
        <taxon>Yinghuangia</taxon>
    </lineage>
</organism>
<reference evidence="2" key="1">
    <citation type="submission" date="2022-01" db="EMBL/GenBank/DDBJ databases">
        <title>Genome-Based Taxonomic Classification of the Phylum Actinobacteria.</title>
        <authorList>
            <person name="Gao Y."/>
        </authorList>
    </citation>
    <scope>NUCLEOTIDE SEQUENCE</scope>
    <source>
        <strain evidence="2">KLBMP 8922</strain>
    </source>
</reference>